<gene>
    <name evidence="1" type="ORF">JQX14_14550</name>
</gene>
<proteinExistence type="predicted"/>
<comment type="caution">
    <text evidence="1">The sequence shown here is derived from an EMBL/GenBank/DDBJ whole genome shotgun (WGS) entry which is preliminary data.</text>
</comment>
<name>A0A9Q2NQJ6_9RHOB</name>
<dbReference type="Proteomes" id="UP000809337">
    <property type="component" value="Unassembled WGS sequence"/>
</dbReference>
<organism evidence="1 2">
    <name type="scientific">Pseudosulfitobacter pseudonitzschiae</name>
    <dbReference type="NCBI Taxonomy" id="1402135"/>
    <lineage>
        <taxon>Bacteria</taxon>
        <taxon>Pseudomonadati</taxon>
        <taxon>Pseudomonadota</taxon>
        <taxon>Alphaproteobacteria</taxon>
        <taxon>Rhodobacterales</taxon>
        <taxon>Roseobacteraceae</taxon>
        <taxon>Pseudosulfitobacter</taxon>
    </lineage>
</organism>
<dbReference type="RefSeq" id="WP_143186818.1">
    <property type="nucleotide sequence ID" value="NZ_CP086770.1"/>
</dbReference>
<protein>
    <submittedName>
        <fullName evidence="1">Uncharacterized protein</fullName>
    </submittedName>
</protein>
<evidence type="ECO:0000313" key="1">
    <source>
        <dbReference type="EMBL" id="MBM2355768.1"/>
    </source>
</evidence>
<dbReference type="AlphaFoldDB" id="A0A9Q2NQJ6"/>
<accession>A0A9Q2NQJ6</accession>
<evidence type="ECO:0000313" key="2">
    <source>
        <dbReference type="Proteomes" id="UP000809337"/>
    </source>
</evidence>
<dbReference type="EMBL" id="JAFBWN010000009">
    <property type="protein sequence ID" value="MBM2355768.1"/>
    <property type="molecule type" value="Genomic_DNA"/>
</dbReference>
<sequence length="104" mass="11454">MELTIRHVARQPRYADACKRCVVNNIRTVSFKSTLRLRGLIVERIGFAPCVSLAVSGNPKAILTREFLKMALLHGTPLTWHPAQVISGAAFSVQDAVDAAQVQR</sequence>
<reference evidence="1" key="1">
    <citation type="submission" date="2021-01" db="EMBL/GenBank/DDBJ databases">
        <title>Diatom-associated Roseobacters Show Island Model of Population Structure.</title>
        <authorList>
            <person name="Qu L."/>
            <person name="Feng X."/>
            <person name="Chen Y."/>
            <person name="Li L."/>
            <person name="Wang X."/>
            <person name="Hu Z."/>
            <person name="Wang H."/>
            <person name="Luo H."/>
        </authorList>
    </citation>
    <scope>NUCLEOTIDE SEQUENCE</scope>
    <source>
        <strain evidence="1">SM26-45</strain>
    </source>
</reference>